<evidence type="ECO:0000256" key="9">
    <source>
        <dbReference type="ARBA" id="ARBA00023242"/>
    </source>
</evidence>
<reference evidence="16 17" key="1">
    <citation type="submission" date="2014-04" db="EMBL/GenBank/DDBJ databases">
        <authorList>
            <consortium name="DOE Joint Genome Institute"/>
            <person name="Kuo A."/>
            <person name="Kohler A."/>
            <person name="Nagy L.G."/>
            <person name="Floudas D."/>
            <person name="Copeland A."/>
            <person name="Barry K.W."/>
            <person name="Cichocki N."/>
            <person name="Veneault-Fourrey C."/>
            <person name="LaButti K."/>
            <person name="Lindquist E.A."/>
            <person name="Lipzen A."/>
            <person name="Lundell T."/>
            <person name="Morin E."/>
            <person name="Murat C."/>
            <person name="Sun H."/>
            <person name="Tunlid A."/>
            <person name="Henrissat B."/>
            <person name="Grigoriev I.V."/>
            <person name="Hibbett D.S."/>
            <person name="Martin F."/>
            <person name="Nordberg H.P."/>
            <person name="Cantor M.N."/>
            <person name="Hua S.X."/>
        </authorList>
    </citation>
    <scope>NUCLEOTIDE SEQUENCE [LARGE SCALE GENOMIC DNA]</scope>
    <source>
        <strain evidence="16 17">Foug A</strain>
    </source>
</reference>
<dbReference type="EMBL" id="KN822005">
    <property type="protein sequence ID" value="KIM70038.1"/>
    <property type="molecule type" value="Genomic_DNA"/>
</dbReference>
<evidence type="ECO:0000256" key="7">
    <source>
        <dbReference type="ARBA" id="ARBA00022723"/>
    </source>
</evidence>
<evidence type="ECO:0000259" key="14">
    <source>
        <dbReference type="PROSITE" id="PS50076"/>
    </source>
</evidence>
<comment type="subcellular location">
    <subcellularLocation>
        <location evidence="3">Cytoplasm</location>
    </subcellularLocation>
    <subcellularLocation>
        <location evidence="2">Nucleus</location>
    </subcellularLocation>
</comment>
<evidence type="ECO:0000256" key="8">
    <source>
        <dbReference type="ARBA" id="ARBA00023004"/>
    </source>
</evidence>
<feature type="domain" description="J" evidence="14">
    <location>
        <begin position="1"/>
        <end position="78"/>
    </location>
</feature>
<dbReference type="Pfam" id="PF05207">
    <property type="entry name" value="Zn_ribbon_CSL"/>
    <property type="match status" value="1"/>
</dbReference>
<evidence type="ECO:0000256" key="4">
    <source>
        <dbReference type="ARBA" id="ARBA00005156"/>
    </source>
</evidence>
<dbReference type="PANTHER" id="PTHR21454:SF31">
    <property type="entry name" value="DIPHTHAMIDE BIOSYNTHESIS PROTEIN 3"/>
    <property type="match status" value="1"/>
</dbReference>
<dbReference type="Gene3D" id="3.10.660.10">
    <property type="entry name" value="DPH Zinc finger"/>
    <property type="match status" value="1"/>
</dbReference>
<dbReference type="SUPFAM" id="SSF144217">
    <property type="entry name" value="CSL zinc finger"/>
    <property type="match status" value="1"/>
</dbReference>
<dbReference type="InterPro" id="IPR036869">
    <property type="entry name" value="J_dom_sf"/>
</dbReference>
<feature type="non-terminal residue" evidence="16">
    <location>
        <position position="1"/>
    </location>
</feature>
<dbReference type="FunCoup" id="A0A0C3A8J3">
    <property type="interactions" value="152"/>
</dbReference>
<evidence type="ECO:0000313" key="16">
    <source>
        <dbReference type="EMBL" id="KIM70038.1"/>
    </source>
</evidence>
<dbReference type="GO" id="GO:0005737">
    <property type="term" value="C:cytoplasm"/>
    <property type="evidence" value="ECO:0007669"/>
    <property type="project" value="UniProtKB-SubCell"/>
</dbReference>
<keyword evidence="17" id="KW-1185">Reference proteome</keyword>
<evidence type="ECO:0000259" key="15">
    <source>
        <dbReference type="PROSITE" id="PS51074"/>
    </source>
</evidence>
<dbReference type="Proteomes" id="UP000053989">
    <property type="component" value="Unassembled WGS sequence"/>
</dbReference>
<dbReference type="AlphaFoldDB" id="A0A0C3A8J3"/>
<evidence type="ECO:0000313" key="17">
    <source>
        <dbReference type="Proteomes" id="UP000053989"/>
    </source>
</evidence>
<dbReference type="GO" id="GO:0005634">
    <property type="term" value="C:nucleus"/>
    <property type="evidence" value="ECO:0007669"/>
    <property type="project" value="UniProtKB-SubCell"/>
</dbReference>
<keyword evidence="8" id="KW-0408">Iron</keyword>
<evidence type="ECO:0000256" key="11">
    <source>
        <dbReference type="ARBA" id="ARBA00036267"/>
    </source>
</evidence>
<protein>
    <recommendedName>
        <fullName evidence="12">Diphthamide biosynthesis protein 3</fullName>
    </recommendedName>
    <alternativeName>
        <fullName evidence="6">Diphthamide biosynthesis protein 4</fullName>
    </alternativeName>
</protein>
<gene>
    <name evidence="16" type="ORF">SCLCIDRAFT_101404</name>
</gene>
<evidence type="ECO:0000256" key="10">
    <source>
        <dbReference type="ARBA" id="ARBA00024032"/>
    </source>
</evidence>
<evidence type="ECO:0000256" key="5">
    <source>
        <dbReference type="ARBA" id="ARBA00006169"/>
    </source>
</evidence>
<dbReference type="GO" id="GO:0046872">
    <property type="term" value="F:metal ion binding"/>
    <property type="evidence" value="ECO:0007669"/>
    <property type="project" value="UniProtKB-KW"/>
</dbReference>
<keyword evidence="7" id="KW-0479">Metal-binding</keyword>
<dbReference type="STRING" id="1036808.A0A0C3A8J3"/>
<evidence type="ECO:0000256" key="1">
    <source>
        <dbReference type="ARBA" id="ARBA00003474"/>
    </source>
</evidence>
<reference evidence="17" key="2">
    <citation type="submission" date="2015-01" db="EMBL/GenBank/DDBJ databases">
        <title>Evolutionary Origins and Diversification of the Mycorrhizal Mutualists.</title>
        <authorList>
            <consortium name="DOE Joint Genome Institute"/>
            <consortium name="Mycorrhizal Genomics Consortium"/>
            <person name="Kohler A."/>
            <person name="Kuo A."/>
            <person name="Nagy L.G."/>
            <person name="Floudas D."/>
            <person name="Copeland A."/>
            <person name="Barry K.W."/>
            <person name="Cichocki N."/>
            <person name="Veneault-Fourrey C."/>
            <person name="LaButti K."/>
            <person name="Lindquist E.A."/>
            <person name="Lipzen A."/>
            <person name="Lundell T."/>
            <person name="Morin E."/>
            <person name="Murat C."/>
            <person name="Riley R."/>
            <person name="Ohm R."/>
            <person name="Sun H."/>
            <person name="Tunlid A."/>
            <person name="Henrissat B."/>
            <person name="Grigoriev I.V."/>
            <person name="Hibbett D.S."/>
            <person name="Martin F."/>
        </authorList>
    </citation>
    <scope>NUCLEOTIDE SEQUENCE [LARGE SCALE GENOMIC DNA]</scope>
    <source>
        <strain evidence="17">Foug A</strain>
    </source>
</reference>
<comment type="similarity">
    <text evidence="5">Belongs to the DPH4 family.</text>
</comment>
<proteinExistence type="inferred from homology"/>
<dbReference type="InterPro" id="IPR001623">
    <property type="entry name" value="DnaJ_domain"/>
</dbReference>
<dbReference type="GO" id="GO:0017183">
    <property type="term" value="P:protein histidyl modification to diphthamide"/>
    <property type="evidence" value="ECO:0007669"/>
    <property type="project" value="UniProtKB-UniPathway"/>
</dbReference>
<dbReference type="InterPro" id="IPR007872">
    <property type="entry name" value="DPH_MB_dom"/>
</dbReference>
<accession>A0A0C3A8J3</accession>
<dbReference type="UniPathway" id="UPA00559"/>
<dbReference type="InterPro" id="IPR044248">
    <property type="entry name" value="DPH3/4-like"/>
</dbReference>
<keyword evidence="9" id="KW-0539">Nucleus</keyword>
<dbReference type="Pfam" id="PF00226">
    <property type="entry name" value="DnaJ"/>
    <property type="match status" value="1"/>
</dbReference>
<comment type="catalytic activity">
    <reaction evidence="13">
        <text>2 [3Fe-4S](0)-[protein] + 2 Fe(2+)-[Dph3] + NADH = 2 [4Fe-4S](1+)-[protein] + 2 [Dph3] + NAD(+) + H(+)</text>
        <dbReference type="Rhea" id="RHEA:71239"/>
        <dbReference type="Rhea" id="RHEA-COMP:17997"/>
        <dbReference type="Rhea" id="RHEA-COMP:17998"/>
        <dbReference type="Rhea" id="RHEA-COMP:18001"/>
        <dbReference type="Rhea" id="RHEA-COMP:18002"/>
        <dbReference type="ChEBI" id="CHEBI:15378"/>
        <dbReference type="ChEBI" id="CHEBI:29033"/>
        <dbReference type="ChEBI" id="CHEBI:33723"/>
        <dbReference type="ChEBI" id="CHEBI:47402"/>
        <dbReference type="ChEBI" id="CHEBI:57540"/>
        <dbReference type="ChEBI" id="CHEBI:57945"/>
        <dbReference type="ChEBI" id="CHEBI:83228"/>
    </reaction>
</comment>
<dbReference type="PROSITE" id="PS50076">
    <property type="entry name" value="DNAJ_2"/>
    <property type="match status" value="1"/>
</dbReference>
<evidence type="ECO:0000256" key="3">
    <source>
        <dbReference type="ARBA" id="ARBA00004496"/>
    </source>
</evidence>
<feature type="domain" description="DPH-type MB" evidence="15">
    <location>
        <begin position="90"/>
        <end position="152"/>
    </location>
</feature>
<dbReference type="InterPro" id="IPR036671">
    <property type="entry name" value="DPH_MB_sf"/>
</dbReference>
<comment type="catalytic activity">
    <reaction evidence="11">
        <text>[3Fe-4S](1+)-[protein] + Fe(2+)-[Dph3] = [3Fe-4S](0)-[protein] + Fe(3+)-[Dph3]</text>
        <dbReference type="Rhea" id="RHEA:71235"/>
        <dbReference type="Rhea" id="RHEA-COMP:17996"/>
        <dbReference type="Rhea" id="RHEA-COMP:17997"/>
        <dbReference type="Rhea" id="RHEA-COMP:18002"/>
        <dbReference type="Rhea" id="RHEA-COMP:18003"/>
        <dbReference type="ChEBI" id="CHEBI:29033"/>
        <dbReference type="ChEBI" id="CHEBI:29034"/>
        <dbReference type="ChEBI" id="CHEBI:33751"/>
        <dbReference type="ChEBI" id="CHEBI:47402"/>
        <dbReference type="ChEBI" id="CHEBI:83228"/>
    </reaction>
</comment>
<dbReference type="PROSITE" id="PS51074">
    <property type="entry name" value="DPH_MB"/>
    <property type="match status" value="1"/>
</dbReference>
<dbReference type="PANTHER" id="PTHR21454">
    <property type="entry name" value="DPH3 HOMOLOG-RELATED"/>
    <property type="match status" value="1"/>
</dbReference>
<comment type="function">
    <text evidence="1">Required for the first step of diphthamide biosynthesis, the transfer of 3-amino-3-carboxypropyl from S-adenosyl-L-methionine to a histidine residue. Diphthamide is a post-translational modification of histidine which occurs in elongation factor 2.</text>
</comment>
<organism evidence="16 17">
    <name type="scientific">Scleroderma citrinum Foug A</name>
    <dbReference type="NCBI Taxonomy" id="1036808"/>
    <lineage>
        <taxon>Eukaryota</taxon>
        <taxon>Fungi</taxon>
        <taxon>Dikarya</taxon>
        <taxon>Basidiomycota</taxon>
        <taxon>Agaricomycotina</taxon>
        <taxon>Agaricomycetes</taxon>
        <taxon>Agaricomycetidae</taxon>
        <taxon>Boletales</taxon>
        <taxon>Sclerodermatineae</taxon>
        <taxon>Sclerodermataceae</taxon>
        <taxon>Scleroderma</taxon>
    </lineage>
</organism>
<dbReference type="PRINTS" id="PR00625">
    <property type="entry name" value="JDOMAIN"/>
</dbReference>
<comment type="similarity">
    <text evidence="10">Belongs to the DPH3 family.</text>
</comment>
<sequence>DYYNLLGIPRDVSQGDIKIAYHRTLLQSHPDKRVKSPTLAGSVFSPHSSRDDVDIALIKEAYKTLIDSSLREGHDTSLNREASNGRGPRPAQVVSLEEFVVHDREELDATEQEWRYSCRCGGIYRITEDDLECGRHLVGCQSCSEVVWVGYELVED</sequence>
<evidence type="ECO:0000256" key="6">
    <source>
        <dbReference type="ARBA" id="ARBA00021797"/>
    </source>
</evidence>
<evidence type="ECO:0000256" key="12">
    <source>
        <dbReference type="ARBA" id="ARBA00041070"/>
    </source>
</evidence>
<dbReference type="SMART" id="SM00271">
    <property type="entry name" value="DnaJ"/>
    <property type="match status" value="1"/>
</dbReference>
<dbReference type="SUPFAM" id="SSF46565">
    <property type="entry name" value="Chaperone J-domain"/>
    <property type="match status" value="1"/>
</dbReference>
<dbReference type="HOGENOM" id="CLU_017633_7_1_1"/>
<name>A0A0C3A8J3_9AGAM</name>
<dbReference type="OrthoDB" id="445556at2759"/>
<comment type="pathway">
    <text evidence="4">Protein modification; peptidyl-diphthamide biosynthesis.</text>
</comment>
<dbReference type="Gene3D" id="1.10.287.110">
    <property type="entry name" value="DnaJ domain"/>
    <property type="match status" value="1"/>
</dbReference>
<evidence type="ECO:0000256" key="2">
    <source>
        <dbReference type="ARBA" id="ARBA00004123"/>
    </source>
</evidence>
<evidence type="ECO:0000256" key="13">
    <source>
        <dbReference type="ARBA" id="ARBA00048125"/>
    </source>
</evidence>
<dbReference type="CDD" id="cd06257">
    <property type="entry name" value="DnaJ"/>
    <property type="match status" value="1"/>
</dbReference>
<dbReference type="InParanoid" id="A0A0C3A8J3"/>